<evidence type="ECO:0000313" key="2">
    <source>
        <dbReference type="Proteomes" id="UP001549145"/>
    </source>
</evidence>
<evidence type="ECO:0008006" key="3">
    <source>
        <dbReference type="Google" id="ProtNLM"/>
    </source>
</evidence>
<comment type="caution">
    <text evidence="1">The sequence shown here is derived from an EMBL/GenBank/DDBJ whole genome shotgun (WGS) entry which is preliminary data.</text>
</comment>
<dbReference type="EMBL" id="JBEPMM010000027">
    <property type="protein sequence ID" value="MET3695382.1"/>
    <property type="molecule type" value="Genomic_DNA"/>
</dbReference>
<protein>
    <recommendedName>
        <fullName evidence="3">Integrase</fullName>
    </recommendedName>
</protein>
<evidence type="ECO:0000313" key="1">
    <source>
        <dbReference type="EMBL" id="MET3695382.1"/>
    </source>
</evidence>
<gene>
    <name evidence="1" type="ORF">ABID43_004950</name>
</gene>
<proteinExistence type="predicted"/>
<accession>A0ABV2LBZ5</accession>
<keyword evidence="2" id="KW-1185">Reference proteome</keyword>
<reference evidence="1 2" key="1">
    <citation type="submission" date="2024-06" db="EMBL/GenBank/DDBJ databases">
        <title>Genomic Encyclopedia of Type Strains, Phase IV (KMG-IV): sequencing the most valuable type-strain genomes for metagenomic binning, comparative biology and taxonomic classification.</title>
        <authorList>
            <person name="Goeker M."/>
        </authorList>
    </citation>
    <scope>NUCLEOTIDE SEQUENCE [LARGE SCALE GENOMIC DNA]</scope>
    <source>
        <strain evidence="1 2">DSM 21331</strain>
    </source>
</reference>
<name>A0ABV2LBZ5_9HYPH</name>
<organism evidence="1 2">
    <name type="scientific">Methylobacterium goesingense</name>
    <dbReference type="NCBI Taxonomy" id="243690"/>
    <lineage>
        <taxon>Bacteria</taxon>
        <taxon>Pseudomonadati</taxon>
        <taxon>Pseudomonadota</taxon>
        <taxon>Alphaproteobacteria</taxon>
        <taxon>Hyphomicrobiales</taxon>
        <taxon>Methylobacteriaceae</taxon>
        <taxon>Methylobacterium</taxon>
    </lineage>
</organism>
<dbReference type="Proteomes" id="UP001549145">
    <property type="component" value="Unassembled WGS sequence"/>
</dbReference>
<sequence>MAHRAAGLASATHMVAGKLSAEWRAYREKLAHARYVARANLHALTPSSQDEARALIAYYAARAERADSTGATRSARRRLREVFARSGAVQPGAPLPALLAARGNPQTTDPVFAAITAAKAADRVFTASLRGLDENDPVRMARANALSDASSDAMKALGETRPTTQAGLLALIRHYADDAQLNEPYSVGAHSLLCLARQVSPLPRPDS</sequence>
<dbReference type="RefSeq" id="WP_238279327.1">
    <property type="nucleotide sequence ID" value="NZ_BPQL01000055.1"/>
</dbReference>